<dbReference type="SMART" id="SM00564">
    <property type="entry name" value="PQQ"/>
    <property type="match status" value="6"/>
</dbReference>
<keyword evidence="4" id="KW-0732">Signal</keyword>
<dbReference type="Pfam" id="PF13360">
    <property type="entry name" value="PQQ_2"/>
    <property type="match status" value="2"/>
</dbReference>
<feature type="chain" id="PRO_5045055000" evidence="4">
    <location>
        <begin position="28"/>
        <end position="527"/>
    </location>
</feature>
<dbReference type="InterPro" id="IPR018391">
    <property type="entry name" value="PQQ_b-propeller_rpt"/>
</dbReference>
<dbReference type="Proteomes" id="UP001228044">
    <property type="component" value="Unassembled WGS sequence"/>
</dbReference>
<comment type="similarity">
    <text evidence="2">Belongs to the bacterial PQQ dehydrogenase family.</text>
</comment>
<accession>A0ABT8DWJ9</accession>
<feature type="domain" description="Pyrrolo-quinoline quinone repeat" evidence="5">
    <location>
        <begin position="367"/>
        <end position="505"/>
    </location>
</feature>
<feature type="signal peptide" evidence="4">
    <location>
        <begin position="1"/>
        <end position="27"/>
    </location>
</feature>
<evidence type="ECO:0000256" key="4">
    <source>
        <dbReference type="SAM" id="SignalP"/>
    </source>
</evidence>
<dbReference type="Gene3D" id="2.40.128.630">
    <property type="match status" value="1"/>
</dbReference>
<dbReference type="InterPro" id="IPR011047">
    <property type="entry name" value="Quinoprotein_ADH-like_sf"/>
</dbReference>
<evidence type="ECO:0000259" key="5">
    <source>
        <dbReference type="Pfam" id="PF13360"/>
    </source>
</evidence>
<keyword evidence="7" id="KW-1185">Reference proteome</keyword>
<dbReference type="Gene3D" id="2.140.10.10">
    <property type="entry name" value="Quinoprotein alcohol dehydrogenase-like superfamily"/>
    <property type="match status" value="1"/>
</dbReference>
<evidence type="ECO:0000313" key="6">
    <source>
        <dbReference type="EMBL" id="MDN3920777.1"/>
    </source>
</evidence>
<sequence>MGNHTLKLLGWLAAALLSVATARPAWADNEGWPMFGQNLQNTAAAKPGSLEDVAQLKVKWTFTTGGDVSARAAVVDNRAYFPDWAGNLWAVNTKDGSLAWGHQLSDYGLPAKTTSRTSPAVKDGVVYLGTQAGAWLLAVDAKTGALLWKTQLESPANDPYAIITASPVVADGLLFTGVASLEEGFAGLVPNFTCCKARGSVVAVNIQGKNRGQIAWKTYMTPAGYSGVGVWGSNFVVDRARGLVYVGTGNNYAHPTAPAYTACIAAGGTAAACNAPDNLVDAIVALNMTTGQIQWAHRFLTWSQPGVTDGSDDWNVACFIPPFSNCPSNAGPDYDFASAPNLIRYRDKNGNQRTILGAGQKSGIYFAIDPDTGQELWHTQVGPGSSLGGMEWGSASDGKRIYVSIANFYGIPTPLGSGGSWAALDPETGVILWQTADPNGAVAIGPVSVADEIVFVSSMAGGATAPTMLALSARTGQMLWSYAAGSSVNAGPAIVDGVVYWGSGYANLGIPGYTGNNKFFAFSKNGK</sequence>
<dbReference type="PANTHER" id="PTHR32303:SF10">
    <property type="entry name" value="OUTER MEMBRANE PROTEIN ASSEMBLY FACTOR BAMB"/>
    <property type="match status" value="1"/>
</dbReference>
<feature type="domain" description="Pyrrolo-quinoline quinone repeat" evidence="5">
    <location>
        <begin position="57"/>
        <end position="176"/>
    </location>
</feature>
<comment type="cofactor">
    <cofactor evidence="1">
        <name>pyrroloquinoline quinone</name>
        <dbReference type="ChEBI" id="CHEBI:58442"/>
    </cofactor>
</comment>
<evidence type="ECO:0000256" key="2">
    <source>
        <dbReference type="ARBA" id="ARBA00008156"/>
    </source>
</evidence>
<gene>
    <name evidence="6" type="ORF">QWJ38_10850</name>
</gene>
<name>A0ABT8DWJ9_9BURK</name>
<dbReference type="RefSeq" id="WP_290359101.1">
    <property type="nucleotide sequence ID" value="NZ_JAUHHC010000003.1"/>
</dbReference>
<organism evidence="6 7">
    <name type="scientific">Roseateles violae</name>
    <dbReference type="NCBI Taxonomy" id="3058042"/>
    <lineage>
        <taxon>Bacteria</taxon>
        <taxon>Pseudomonadati</taxon>
        <taxon>Pseudomonadota</taxon>
        <taxon>Betaproteobacteria</taxon>
        <taxon>Burkholderiales</taxon>
        <taxon>Sphaerotilaceae</taxon>
        <taxon>Roseateles</taxon>
    </lineage>
</organism>
<dbReference type="EMBL" id="JAUHHC010000003">
    <property type="protein sequence ID" value="MDN3920777.1"/>
    <property type="molecule type" value="Genomic_DNA"/>
</dbReference>
<evidence type="ECO:0000256" key="1">
    <source>
        <dbReference type="ARBA" id="ARBA00001931"/>
    </source>
</evidence>
<comment type="caution">
    <text evidence="6">The sequence shown here is derived from an EMBL/GenBank/DDBJ whole genome shotgun (WGS) entry which is preliminary data.</text>
</comment>
<dbReference type="SUPFAM" id="SSF50998">
    <property type="entry name" value="Quinoprotein alcohol dehydrogenase-like"/>
    <property type="match status" value="1"/>
</dbReference>
<keyword evidence="3" id="KW-0560">Oxidoreductase</keyword>
<evidence type="ECO:0000256" key="3">
    <source>
        <dbReference type="ARBA" id="ARBA00023002"/>
    </source>
</evidence>
<dbReference type="PANTHER" id="PTHR32303">
    <property type="entry name" value="QUINOPROTEIN ALCOHOL DEHYDROGENASE (CYTOCHROME C)"/>
    <property type="match status" value="1"/>
</dbReference>
<evidence type="ECO:0000313" key="7">
    <source>
        <dbReference type="Proteomes" id="UP001228044"/>
    </source>
</evidence>
<reference evidence="6 7" key="1">
    <citation type="submission" date="2023-06" db="EMBL/GenBank/DDBJ databases">
        <title>Pelomonas sp. PFR6 16S ribosomal RNA gene Genome sequencing and assembly.</title>
        <authorList>
            <person name="Woo H."/>
        </authorList>
    </citation>
    <scope>NUCLEOTIDE SEQUENCE [LARGE SCALE GENOMIC DNA]</scope>
    <source>
        <strain evidence="6 7">PFR6</strain>
    </source>
</reference>
<proteinExistence type="inferred from homology"/>
<dbReference type="InterPro" id="IPR002372">
    <property type="entry name" value="PQQ_rpt_dom"/>
</dbReference>
<protein>
    <submittedName>
        <fullName evidence="6">PQQ-binding-like beta-propeller repeat protein</fullName>
    </submittedName>
</protein>